<evidence type="ECO:0000259" key="13">
    <source>
        <dbReference type="Pfam" id="PF00745"/>
    </source>
</evidence>
<feature type="domain" description="Tetrapyrrole biosynthesis glutamyl-tRNA reductase dimerisation" evidence="13">
    <location>
        <begin position="310"/>
        <end position="405"/>
    </location>
</feature>
<dbReference type="Proteomes" id="UP000568050">
    <property type="component" value="Unassembled WGS sequence"/>
</dbReference>
<protein>
    <recommendedName>
        <fullName evidence="3 8">Glutamyl-tRNA reductase</fullName>
        <shortName evidence="8">GluTR</shortName>
        <ecNumber evidence="3 8">1.2.1.70</ecNumber>
    </recommendedName>
</protein>
<feature type="active site" description="Nucleophile" evidence="8 9">
    <location>
        <position position="52"/>
    </location>
</feature>
<dbReference type="UniPathway" id="UPA00251">
    <property type="reaction ID" value="UER00316"/>
</dbReference>
<dbReference type="Gene3D" id="3.40.50.720">
    <property type="entry name" value="NAD(P)-binding Rossmann-like Domain"/>
    <property type="match status" value="1"/>
</dbReference>
<reference evidence="16 17" key="1">
    <citation type="submission" date="2020-08" db="EMBL/GenBank/DDBJ databases">
        <title>Sequencing the genomes of 1000 actinobacteria strains.</title>
        <authorList>
            <person name="Klenk H.-P."/>
        </authorList>
    </citation>
    <scope>NUCLEOTIDE SEQUENCE [LARGE SCALE GENOMIC DNA]</scope>
    <source>
        <strain evidence="16 17">DSM 23040</strain>
    </source>
</reference>
<dbReference type="GO" id="GO:0008883">
    <property type="term" value="F:glutamyl-tRNA reductase activity"/>
    <property type="evidence" value="ECO:0007669"/>
    <property type="project" value="UniProtKB-UniRule"/>
</dbReference>
<feature type="binding site" evidence="8 10">
    <location>
        <begin position="51"/>
        <end position="54"/>
    </location>
    <ligand>
        <name>substrate</name>
    </ligand>
</feature>
<feature type="binding site" evidence="8 10">
    <location>
        <position position="111"/>
    </location>
    <ligand>
        <name>substrate</name>
    </ligand>
</feature>
<dbReference type="HAMAP" id="MF_00087">
    <property type="entry name" value="Glu_tRNA_reductase"/>
    <property type="match status" value="1"/>
</dbReference>
<dbReference type="RefSeq" id="WP_183376104.1">
    <property type="nucleotide sequence ID" value="NZ_CBCSFZ010000006.1"/>
</dbReference>
<dbReference type="AlphaFoldDB" id="A0A839QTV5"/>
<comment type="pathway">
    <text evidence="1 8 12">Porphyrin-containing compound metabolism; protoporphyrin-IX biosynthesis; 5-aminolevulinate from L-glutamyl-tRNA(Glu): step 1/2.</text>
</comment>
<evidence type="ECO:0000256" key="5">
    <source>
        <dbReference type="ARBA" id="ARBA00023002"/>
    </source>
</evidence>
<dbReference type="InterPro" id="IPR006151">
    <property type="entry name" value="Shikm_DH/Glu-tRNA_Rdtase"/>
</dbReference>
<evidence type="ECO:0000313" key="17">
    <source>
        <dbReference type="Proteomes" id="UP000568050"/>
    </source>
</evidence>
<dbReference type="InterPro" id="IPR015895">
    <property type="entry name" value="4pyrrol_synth_GluRdtase_N"/>
</dbReference>
<dbReference type="InterPro" id="IPR000343">
    <property type="entry name" value="4pyrrol_synth_GluRdtase"/>
</dbReference>
<dbReference type="NCBIfam" id="TIGR01035">
    <property type="entry name" value="hemA"/>
    <property type="match status" value="1"/>
</dbReference>
<keyword evidence="17" id="KW-1185">Reference proteome</keyword>
<evidence type="ECO:0000259" key="15">
    <source>
        <dbReference type="Pfam" id="PF05201"/>
    </source>
</evidence>
<dbReference type="SUPFAM" id="SSF51735">
    <property type="entry name" value="NAD(P)-binding Rossmann-fold domains"/>
    <property type="match status" value="1"/>
</dbReference>
<comment type="caution">
    <text evidence="8">Lacks conserved residue(s) required for the propagation of feature annotation.</text>
</comment>
<evidence type="ECO:0000256" key="6">
    <source>
        <dbReference type="ARBA" id="ARBA00023244"/>
    </source>
</evidence>
<proteinExistence type="inferred from homology"/>
<evidence type="ECO:0000259" key="14">
    <source>
        <dbReference type="Pfam" id="PF01488"/>
    </source>
</evidence>
<dbReference type="EMBL" id="JACHWP010000003">
    <property type="protein sequence ID" value="MBB3023165.1"/>
    <property type="molecule type" value="Genomic_DNA"/>
</dbReference>
<dbReference type="EC" id="1.2.1.70" evidence="3 8"/>
<comment type="miscellaneous">
    <text evidence="8">During catalysis, the active site Cys acts as a nucleophile attacking the alpha-carbonyl group of tRNA-bound glutamate with the formation of a thioester intermediate between enzyme and glutamate, and the concomitant release of tRNA(Glu). The thioester intermediate is finally reduced by direct hydride transfer from NADPH, to form the product GSA.</text>
</comment>
<dbReference type="Pfam" id="PF05201">
    <property type="entry name" value="GlutR_N"/>
    <property type="match status" value="1"/>
</dbReference>
<name>A0A839QTV5_9MICO</name>
<evidence type="ECO:0000256" key="12">
    <source>
        <dbReference type="RuleBase" id="RU000584"/>
    </source>
</evidence>
<accession>A0A839QTV5</accession>
<dbReference type="Gene3D" id="3.30.460.30">
    <property type="entry name" value="Glutamyl-tRNA reductase, N-terminal domain"/>
    <property type="match status" value="1"/>
</dbReference>
<comment type="similarity">
    <text evidence="2 8 12">Belongs to the glutamyl-tRNA reductase family.</text>
</comment>
<dbReference type="Pfam" id="PF00745">
    <property type="entry name" value="GlutR_dimer"/>
    <property type="match status" value="1"/>
</dbReference>
<evidence type="ECO:0000256" key="1">
    <source>
        <dbReference type="ARBA" id="ARBA00005059"/>
    </source>
</evidence>
<feature type="domain" description="Glutamyl-tRNA reductase N-terminal" evidence="15">
    <location>
        <begin position="7"/>
        <end position="158"/>
    </location>
</feature>
<dbReference type="GO" id="GO:0019353">
    <property type="term" value="P:protoporphyrinogen IX biosynthetic process from glutamate"/>
    <property type="evidence" value="ECO:0007669"/>
    <property type="project" value="TreeGrafter"/>
</dbReference>
<dbReference type="PANTHER" id="PTHR43013:SF1">
    <property type="entry name" value="GLUTAMYL-TRNA REDUCTASE"/>
    <property type="match status" value="1"/>
</dbReference>
<comment type="domain">
    <text evidence="8">Possesses an unusual extended V-shaped dimeric structure with each monomer consisting of three distinct domains arranged along a curved 'spinal' alpha-helix. The N-terminal catalytic domain specifically recognizes the glutamate moiety of the substrate. The second domain is the NADPH-binding domain, and the third C-terminal domain is responsible for dimerization.</text>
</comment>
<evidence type="ECO:0000256" key="4">
    <source>
        <dbReference type="ARBA" id="ARBA00022857"/>
    </source>
</evidence>
<comment type="subunit">
    <text evidence="8">Homodimer.</text>
</comment>
<dbReference type="InterPro" id="IPR015896">
    <property type="entry name" value="4pyrrol_synth_GluRdtase_dimer"/>
</dbReference>
<comment type="catalytic activity">
    <reaction evidence="7 8 12">
        <text>(S)-4-amino-5-oxopentanoate + tRNA(Glu) + NADP(+) = L-glutamyl-tRNA(Glu) + NADPH + H(+)</text>
        <dbReference type="Rhea" id="RHEA:12344"/>
        <dbReference type="Rhea" id="RHEA-COMP:9663"/>
        <dbReference type="Rhea" id="RHEA-COMP:9680"/>
        <dbReference type="ChEBI" id="CHEBI:15378"/>
        <dbReference type="ChEBI" id="CHEBI:57501"/>
        <dbReference type="ChEBI" id="CHEBI:57783"/>
        <dbReference type="ChEBI" id="CHEBI:58349"/>
        <dbReference type="ChEBI" id="CHEBI:78442"/>
        <dbReference type="ChEBI" id="CHEBI:78520"/>
        <dbReference type="EC" id="1.2.1.70"/>
    </reaction>
</comment>
<dbReference type="GO" id="GO:0050661">
    <property type="term" value="F:NADP binding"/>
    <property type="evidence" value="ECO:0007669"/>
    <property type="project" value="InterPro"/>
</dbReference>
<gene>
    <name evidence="8" type="primary">hemA</name>
    <name evidence="16" type="ORF">FHX50_001450</name>
</gene>
<feature type="binding site" evidence="8 10">
    <location>
        <begin position="116"/>
        <end position="118"/>
    </location>
    <ligand>
        <name>substrate</name>
    </ligand>
</feature>
<dbReference type="PIRSF" id="PIRSF000445">
    <property type="entry name" value="4pyrrol_synth_GluRdtase"/>
    <property type="match status" value="1"/>
</dbReference>
<dbReference type="Pfam" id="PF01488">
    <property type="entry name" value="Shikimate_DH"/>
    <property type="match status" value="1"/>
</dbReference>
<keyword evidence="6 8" id="KW-0627">Porphyrin biosynthesis</keyword>
<evidence type="ECO:0000256" key="7">
    <source>
        <dbReference type="ARBA" id="ARBA00047464"/>
    </source>
</evidence>
<organism evidence="16 17">
    <name type="scientific">Helcobacillus massiliensis</name>
    <dbReference type="NCBI Taxonomy" id="521392"/>
    <lineage>
        <taxon>Bacteria</taxon>
        <taxon>Bacillati</taxon>
        <taxon>Actinomycetota</taxon>
        <taxon>Actinomycetes</taxon>
        <taxon>Micrococcales</taxon>
        <taxon>Dermabacteraceae</taxon>
        <taxon>Helcobacillus</taxon>
    </lineage>
</organism>
<dbReference type="NCBIfam" id="NF000750">
    <property type="entry name" value="PRK00045.3-4"/>
    <property type="match status" value="1"/>
</dbReference>
<evidence type="ECO:0000256" key="9">
    <source>
        <dbReference type="PIRSR" id="PIRSR000445-1"/>
    </source>
</evidence>
<evidence type="ECO:0000313" key="16">
    <source>
        <dbReference type="EMBL" id="MBB3023165.1"/>
    </source>
</evidence>
<dbReference type="SUPFAM" id="SSF69742">
    <property type="entry name" value="Glutamyl tRNA-reductase catalytic, N-terminal domain"/>
    <property type="match status" value="1"/>
</dbReference>
<evidence type="ECO:0000256" key="2">
    <source>
        <dbReference type="ARBA" id="ARBA00005916"/>
    </source>
</evidence>
<feature type="binding site" evidence="8 11">
    <location>
        <begin position="191"/>
        <end position="196"/>
    </location>
    <ligand>
        <name>NADP(+)</name>
        <dbReference type="ChEBI" id="CHEBI:58349"/>
    </ligand>
</feature>
<evidence type="ECO:0000256" key="10">
    <source>
        <dbReference type="PIRSR" id="PIRSR000445-2"/>
    </source>
</evidence>
<keyword evidence="5 8" id="KW-0560">Oxidoreductase</keyword>
<sequence length="448" mass="47742">MLIALRATHDRLGLDGLDRLARGAERLDAVIGELNEEHPDQPLIGWVVIATCNRLEIYLDADRFHDAVDLVVRAVSHTSGLDETTVAESLVADAGRSSARQLFSVASGLDSQVIGEAEITGQVRTSFSEALSEGRTTSLLNDLFQGAMRTAKKVTTSTRVGAAGRSSVAVALDAAEGLVDSLRNRDALIIGTGAMARIASAELHRRRIATLRVFSPSGRAPGFADTHSAVAVTEDELPAAITRSSVIIAASGGGTTVLSADNVRPEGELVILDLALHSDVDDSVAAVDRVHLLGLADITADTGETDEMERARTLVEDGVTRFEERQRIRAMDPAVSAMRASVRAEVTAEVEAVRAARGDDAAEQVERSLNRVYNRLLHSPMARAQELARTGNGAKFLHAVHTIFGVDVSDQLSLSASDGQAPSDDLHQPPMTVAQMNDAMKEVDARVR</sequence>
<dbReference type="InterPro" id="IPR036291">
    <property type="entry name" value="NAD(P)-bd_dom_sf"/>
</dbReference>
<dbReference type="PANTHER" id="PTHR43013">
    <property type="entry name" value="GLUTAMYL-TRNA REDUCTASE"/>
    <property type="match status" value="1"/>
</dbReference>
<keyword evidence="4 8" id="KW-0521">NADP</keyword>
<evidence type="ECO:0000256" key="11">
    <source>
        <dbReference type="PIRSR" id="PIRSR000445-3"/>
    </source>
</evidence>
<comment type="function">
    <text evidence="8">Catalyzes the NADPH-dependent reduction of glutamyl-tRNA(Glu) to glutamate 1-semialdehyde (GSA).</text>
</comment>
<evidence type="ECO:0000256" key="3">
    <source>
        <dbReference type="ARBA" id="ARBA00012970"/>
    </source>
</evidence>
<dbReference type="InterPro" id="IPR036453">
    <property type="entry name" value="GluRdtase_dimer_dom_sf"/>
</dbReference>
<feature type="domain" description="Quinate/shikimate 5-dehydrogenase/glutamyl-tRNA reductase" evidence="14">
    <location>
        <begin position="175"/>
        <end position="298"/>
    </location>
</feature>
<comment type="caution">
    <text evidence="16">The sequence shown here is derived from an EMBL/GenBank/DDBJ whole genome shotgun (WGS) entry which is preliminary data.</text>
</comment>
<dbReference type="InterPro" id="IPR036343">
    <property type="entry name" value="GluRdtase_N_sf"/>
</dbReference>
<feature type="binding site" evidence="8 10">
    <location>
        <position position="122"/>
    </location>
    <ligand>
        <name>substrate</name>
    </ligand>
</feature>
<dbReference type="SUPFAM" id="SSF69075">
    <property type="entry name" value="Glutamyl tRNA-reductase dimerization domain"/>
    <property type="match status" value="1"/>
</dbReference>
<evidence type="ECO:0000256" key="8">
    <source>
        <dbReference type="HAMAP-Rule" id="MF_00087"/>
    </source>
</evidence>